<comment type="caution">
    <text evidence="1">The sequence shown here is derived from an EMBL/GenBank/DDBJ whole genome shotgun (WGS) entry which is preliminary data.</text>
</comment>
<proteinExistence type="predicted"/>
<sequence>MQVEEIIIGLIIHLFVPLIGLSFFLIIVNRMQRAHVGDAPILELFVVFATYGGLLLIVLTGLFWQWSGMASLGTFYSILGGPVVLAAAAYRLRRKRDISVYHELTFISSILYPFIAIGLILIIAVLIALFGK</sequence>
<dbReference type="RefSeq" id="WP_151079952.1">
    <property type="nucleotide sequence ID" value="NZ_CP047647.1"/>
</dbReference>
<organism evidence="1 2">
    <name type="scientific">Hymenobacter busanensis</name>
    <dbReference type="NCBI Taxonomy" id="2607656"/>
    <lineage>
        <taxon>Bacteria</taxon>
        <taxon>Pseudomonadati</taxon>
        <taxon>Bacteroidota</taxon>
        <taxon>Cytophagia</taxon>
        <taxon>Cytophagales</taxon>
        <taxon>Hymenobacteraceae</taxon>
        <taxon>Hymenobacter</taxon>
    </lineage>
</organism>
<dbReference type="AlphaFoldDB" id="A0A7L4ZT82"/>
<reference evidence="1 2" key="1">
    <citation type="submission" date="2019-09" db="EMBL/GenBank/DDBJ databases">
        <title>Genome sequence of Hymenobacter sp. M3.</title>
        <authorList>
            <person name="Srinivasan S."/>
        </authorList>
    </citation>
    <scope>NUCLEOTIDE SEQUENCE [LARGE SCALE GENOMIC DNA]</scope>
    <source>
        <strain evidence="1 2">M3</strain>
    </source>
</reference>
<gene>
    <name evidence="1" type="ORF">F0P96_16110</name>
</gene>
<dbReference type="EMBL" id="VTWU01000006">
    <property type="protein sequence ID" value="KAA9327505.1"/>
    <property type="molecule type" value="Genomic_DNA"/>
</dbReference>
<accession>A0A7L4ZT82</accession>
<dbReference type="Proteomes" id="UP000326380">
    <property type="component" value="Unassembled WGS sequence"/>
</dbReference>
<evidence type="ECO:0000313" key="1">
    <source>
        <dbReference type="EMBL" id="KAA9327505.1"/>
    </source>
</evidence>
<keyword evidence="2" id="KW-1185">Reference proteome</keyword>
<protein>
    <submittedName>
        <fullName evidence="1">Uncharacterized protein</fullName>
    </submittedName>
</protein>
<name>A0A7L4ZT82_9BACT</name>
<evidence type="ECO:0000313" key="2">
    <source>
        <dbReference type="Proteomes" id="UP000326380"/>
    </source>
</evidence>